<evidence type="ECO:0000313" key="1">
    <source>
        <dbReference type="EMBL" id="ALP94847.1"/>
    </source>
</evidence>
<keyword evidence="2" id="KW-1185">Reference proteome</keyword>
<dbReference type="KEGG" id="ibu:IB211_02456"/>
<dbReference type="AlphaFoldDB" id="A0A0S2W6D2"/>
<dbReference type="STRING" id="1297617.IB211_02456"/>
<gene>
    <name evidence="1" type="ORF">IB211_02456</name>
</gene>
<organism evidence="1 2">
    <name type="scientific">Intestinimonas butyriciproducens</name>
    <dbReference type="NCBI Taxonomy" id="1297617"/>
    <lineage>
        <taxon>Bacteria</taxon>
        <taxon>Bacillati</taxon>
        <taxon>Bacillota</taxon>
        <taxon>Clostridia</taxon>
        <taxon>Eubacteriales</taxon>
        <taxon>Intestinimonas</taxon>
    </lineage>
</organism>
<dbReference type="Proteomes" id="UP000064844">
    <property type="component" value="Chromosome"/>
</dbReference>
<name>A0A0S2W6D2_9FIRM</name>
<accession>A0A0S2W6D2</accession>
<sequence length="38" mass="4548">MGQGRQVREGKLMFQILLVEDDWELNQVVCAFLRKKRL</sequence>
<evidence type="ECO:0000313" key="2">
    <source>
        <dbReference type="Proteomes" id="UP000064844"/>
    </source>
</evidence>
<reference evidence="2" key="2">
    <citation type="submission" date="2015-04" db="EMBL/GenBank/DDBJ databases">
        <title>A butyrogenic pathway from the amino acid lysine in a human gut commensal.</title>
        <authorList>
            <person name="de Vos W.M."/>
            <person name="Bui N.T.P."/>
            <person name="Plugge C.M."/>
            <person name="Ritari J."/>
        </authorList>
    </citation>
    <scope>NUCLEOTIDE SEQUENCE [LARGE SCALE GENOMIC DNA]</scope>
    <source>
        <strain evidence="2">AF211</strain>
    </source>
</reference>
<dbReference type="EMBL" id="CP011307">
    <property type="protein sequence ID" value="ALP94847.1"/>
    <property type="molecule type" value="Genomic_DNA"/>
</dbReference>
<reference evidence="1 2" key="1">
    <citation type="journal article" date="2015" name="Nat. Commun.">
        <title>Production of butyrate from lysine and the Amadori product fructoselysine by a human gut commensal.</title>
        <authorList>
            <person name="Bui T.P."/>
            <person name="Ritari J."/>
            <person name="Boeren S."/>
            <person name="de Waard P."/>
            <person name="Plugge C.M."/>
            <person name="de Vos W.M."/>
        </authorList>
    </citation>
    <scope>NUCLEOTIDE SEQUENCE [LARGE SCALE GENOMIC DNA]</scope>
    <source>
        <strain evidence="1 2">AF211</strain>
    </source>
</reference>
<proteinExistence type="predicted"/>
<protein>
    <submittedName>
        <fullName evidence="1">Uncharacterized protein</fullName>
    </submittedName>
</protein>